<evidence type="ECO:0000313" key="1">
    <source>
        <dbReference type="EMBL" id="KAJ8682154.1"/>
    </source>
</evidence>
<keyword evidence="2" id="KW-1185">Reference proteome</keyword>
<reference evidence="1" key="1">
    <citation type="submission" date="2023-04" db="EMBL/GenBank/DDBJ databases">
        <title>A chromosome-level genome assembly of the parasitoid wasp Eretmocerus hayati.</title>
        <authorList>
            <person name="Zhong Y."/>
            <person name="Liu S."/>
            <person name="Liu Y."/>
        </authorList>
    </citation>
    <scope>NUCLEOTIDE SEQUENCE</scope>
    <source>
        <strain evidence="1">ZJU_SS_LIU_2023</strain>
    </source>
</reference>
<sequence length="423" mass="49041">MTRWILQSVLWCACIYLEIAKCTDSEDQKYRFKKLEENSKFSLNDFSTGIEGMSAWTLSCGGGGANESDNCHFRVQSYSFEGERKIKEKSCPVPLNYRKVYVKGYNPGEEGTNRRWPIDSRHLSSGIYILHWRKIDDSSHPHRYAVHYSIIDMRDDDLNCEIHTIQLKRAPSLLLREHIYYYLDNHNIFLDPNSMSVSIIYGFSKDSPLIQETFNVTGGSIGEPIVVGPFDVSDSAVMMIDNPFRDFNIDDRERFNVKLVCGYKYPCRSLLHDGNHYALSTSENIHSFCERKQTEKWNCTISGENSYTNFPIGFDYSPHHVMIHNVYGESFVAMTTQQLDDFDLSIKLTMFGIDGEKYQPVEFTKLSGGFMYHSMLGHFFYSKEDNDICFHLSWALGRSNERKLLIKCYEKPLLTKKLLKPKQ</sequence>
<evidence type="ECO:0000313" key="2">
    <source>
        <dbReference type="Proteomes" id="UP001239111"/>
    </source>
</evidence>
<organism evidence="1 2">
    <name type="scientific">Eretmocerus hayati</name>
    <dbReference type="NCBI Taxonomy" id="131215"/>
    <lineage>
        <taxon>Eukaryota</taxon>
        <taxon>Metazoa</taxon>
        <taxon>Ecdysozoa</taxon>
        <taxon>Arthropoda</taxon>
        <taxon>Hexapoda</taxon>
        <taxon>Insecta</taxon>
        <taxon>Pterygota</taxon>
        <taxon>Neoptera</taxon>
        <taxon>Endopterygota</taxon>
        <taxon>Hymenoptera</taxon>
        <taxon>Apocrita</taxon>
        <taxon>Proctotrupomorpha</taxon>
        <taxon>Chalcidoidea</taxon>
        <taxon>Aphelinidae</taxon>
        <taxon>Aphelininae</taxon>
        <taxon>Eretmocerus</taxon>
    </lineage>
</organism>
<gene>
    <name evidence="1" type="ORF">QAD02_017946</name>
</gene>
<name>A0ACC2PFR8_9HYME</name>
<accession>A0ACC2PFR8</accession>
<proteinExistence type="predicted"/>
<dbReference type="EMBL" id="CM056741">
    <property type="protein sequence ID" value="KAJ8682154.1"/>
    <property type="molecule type" value="Genomic_DNA"/>
</dbReference>
<dbReference type="Proteomes" id="UP001239111">
    <property type="component" value="Chromosome 1"/>
</dbReference>
<comment type="caution">
    <text evidence="1">The sequence shown here is derived from an EMBL/GenBank/DDBJ whole genome shotgun (WGS) entry which is preliminary data.</text>
</comment>
<protein>
    <submittedName>
        <fullName evidence="1">Uncharacterized protein</fullName>
    </submittedName>
</protein>